<dbReference type="RefSeq" id="WP_151539210.1">
    <property type="nucleotide sequence ID" value="NZ_WBMR01000013.1"/>
</dbReference>
<protein>
    <submittedName>
        <fullName evidence="2">Uncharacterized protein</fullName>
    </submittedName>
</protein>
<dbReference type="OrthoDB" id="3461386at2"/>
<keyword evidence="1" id="KW-0732">Signal</keyword>
<feature type="chain" id="PRO_5026774644" evidence="1">
    <location>
        <begin position="26"/>
        <end position="259"/>
    </location>
</feature>
<evidence type="ECO:0000313" key="2">
    <source>
        <dbReference type="EMBL" id="KAB2386304.1"/>
    </source>
</evidence>
<evidence type="ECO:0000256" key="1">
    <source>
        <dbReference type="SAM" id="SignalP"/>
    </source>
</evidence>
<accession>A0A6L3VYM3</accession>
<dbReference type="AlphaFoldDB" id="A0A6L3VYM3"/>
<reference evidence="2 3" key="1">
    <citation type="submission" date="2019-09" db="EMBL/GenBank/DDBJ databases">
        <title>Actinomadura physcomitrii sp. nov., a novel actinomycete isolated from moss [Physcomitrium sphaericum (Ludw) Fuernr].</title>
        <authorList>
            <person name="Liu C."/>
            <person name="Zhuang X."/>
        </authorList>
    </citation>
    <scope>NUCLEOTIDE SEQUENCE [LARGE SCALE GENOMIC DNA]</scope>
    <source>
        <strain evidence="2 3">CYP1-1B</strain>
    </source>
</reference>
<sequence>MRSRILAVLLVALAALLAPVGSANAATPLTATLTCDEATGTISARLSGAASTMAKGTPVIVDFTVVAGSSVTTGGTSAQDPDLGKRLASVPTTIGSDWTVNVNGYTKAWNPAAYSFFTETVRVTFRTADGTQQYSGYRDGTCTYDTRTHLTLTCDPSTNTFAARLEGQNFLPGQQLKVEYYNTPVSQDTADSLRWSTSAYLAAQQNFTAADDGSWVNTAYTQTVSPHYYLSYDVRAEVKEQTTNRIVARATAYCLYTAP</sequence>
<keyword evidence="3" id="KW-1185">Reference proteome</keyword>
<gene>
    <name evidence="2" type="ORF">F9B16_07335</name>
</gene>
<name>A0A6L3VYM3_9ACTN</name>
<dbReference type="EMBL" id="WBMR01000013">
    <property type="protein sequence ID" value="KAB2386304.1"/>
    <property type="molecule type" value="Genomic_DNA"/>
</dbReference>
<evidence type="ECO:0000313" key="3">
    <source>
        <dbReference type="Proteomes" id="UP000483004"/>
    </source>
</evidence>
<dbReference type="Proteomes" id="UP000483004">
    <property type="component" value="Unassembled WGS sequence"/>
</dbReference>
<proteinExistence type="predicted"/>
<organism evidence="2 3">
    <name type="scientific">Actinomadura montaniterrae</name>
    <dbReference type="NCBI Taxonomy" id="1803903"/>
    <lineage>
        <taxon>Bacteria</taxon>
        <taxon>Bacillati</taxon>
        <taxon>Actinomycetota</taxon>
        <taxon>Actinomycetes</taxon>
        <taxon>Streptosporangiales</taxon>
        <taxon>Thermomonosporaceae</taxon>
        <taxon>Actinomadura</taxon>
    </lineage>
</organism>
<feature type="signal peptide" evidence="1">
    <location>
        <begin position="1"/>
        <end position="25"/>
    </location>
</feature>
<comment type="caution">
    <text evidence="2">The sequence shown here is derived from an EMBL/GenBank/DDBJ whole genome shotgun (WGS) entry which is preliminary data.</text>
</comment>